<dbReference type="Proteomes" id="UP000799750">
    <property type="component" value="Unassembled WGS sequence"/>
</dbReference>
<reference evidence="2" key="1">
    <citation type="journal article" date="2020" name="Stud. Mycol.">
        <title>101 Dothideomycetes genomes: a test case for predicting lifestyles and emergence of pathogens.</title>
        <authorList>
            <person name="Haridas S."/>
            <person name="Albert R."/>
            <person name="Binder M."/>
            <person name="Bloem J."/>
            <person name="Labutti K."/>
            <person name="Salamov A."/>
            <person name="Andreopoulos B."/>
            <person name="Baker S."/>
            <person name="Barry K."/>
            <person name="Bills G."/>
            <person name="Bluhm B."/>
            <person name="Cannon C."/>
            <person name="Castanera R."/>
            <person name="Culley D."/>
            <person name="Daum C."/>
            <person name="Ezra D."/>
            <person name="Gonzalez J."/>
            <person name="Henrissat B."/>
            <person name="Kuo A."/>
            <person name="Liang C."/>
            <person name="Lipzen A."/>
            <person name="Lutzoni F."/>
            <person name="Magnuson J."/>
            <person name="Mondo S."/>
            <person name="Nolan M."/>
            <person name="Ohm R."/>
            <person name="Pangilinan J."/>
            <person name="Park H.-J."/>
            <person name="Ramirez L."/>
            <person name="Alfaro M."/>
            <person name="Sun H."/>
            <person name="Tritt A."/>
            <person name="Yoshinaga Y."/>
            <person name="Zwiers L.-H."/>
            <person name="Turgeon B."/>
            <person name="Goodwin S."/>
            <person name="Spatafora J."/>
            <person name="Crous P."/>
            <person name="Grigoriev I."/>
        </authorList>
    </citation>
    <scope>NUCLEOTIDE SEQUENCE</scope>
    <source>
        <strain evidence="2">CBS 269.34</strain>
    </source>
</reference>
<sequence>MQEHEQEAGPAYPQAAKDQASAEDSQSITEGLTSPVETIPDEKSDVAIDPNAPDQSRKFSKNDEIHMTAIVNGVRMKKNFTVYKSQVNWSRSYWEYQLKDSSGALYNNGAWVRERDLKTESRRR</sequence>
<keyword evidence="3" id="KW-1185">Reference proteome</keyword>
<feature type="region of interest" description="Disordered" evidence="1">
    <location>
        <begin position="1"/>
        <end position="60"/>
    </location>
</feature>
<accession>A0A6A6R971</accession>
<dbReference type="OrthoDB" id="3913514at2759"/>
<feature type="compositionally biased region" description="Polar residues" evidence="1">
    <location>
        <begin position="22"/>
        <end position="36"/>
    </location>
</feature>
<dbReference type="EMBL" id="MU004182">
    <property type="protein sequence ID" value="KAF2501298.1"/>
    <property type="molecule type" value="Genomic_DNA"/>
</dbReference>
<evidence type="ECO:0000313" key="3">
    <source>
        <dbReference type="Proteomes" id="UP000799750"/>
    </source>
</evidence>
<name>A0A6A6R971_9PEZI</name>
<evidence type="ECO:0000313" key="2">
    <source>
        <dbReference type="EMBL" id="KAF2501298.1"/>
    </source>
</evidence>
<gene>
    <name evidence="2" type="ORF">BU16DRAFT_555791</name>
</gene>
<dbReference type="AlphaFoldDB" id="A0A6A6R971"/>
<proteinExistence type="predicted"/>
<organism evidence="2 3">
    <name type="scientific">Lophium mytilinum</name>
    <dbReference type="NCBI Taxonomy" id="390894"/>
    <lineage>
        <taxon>Eukaryota</taxon>
        <taxon>Fungi</taxon>
        <taxon>Dikarya</taxon>
        <taxon>Ascomycota</taxon>
        <taxon>Pezizomycotina</taxon>
        <taxon>Dothideomycetes</taxon>
        <taxon>Pleosporomycetidae</taxon>
        <taxon>Mytilinidiales</taxon>
        <taxon>Mytilinidiaceae</taxon>
        <taxon>Lophium</taxon>
    </lineage>
</organism>
<evidence type="ECO:0000256" key="1">
    <source>
        <dbReference type="SAM" id="MobiDB-lite"/>
    </source>
</evidence>
<protein>
    <submittedName>
        <fullName evidence="2">Uncharacterized protein</fullName>
    </submittedName>
</protein>